<evidence type="ECO:0000313" key="5">
    <source>
        <dbReference type="Proteomes" id="UP000179179"/>
    </source>
</evidence>
<dbReference type="GO" id="GO:0044550">
    <property type="term" value="P:secondary metabolite biosynthetic process"/>
    <property type="evidence" value="ECO:0007669"/>
    <property type="project" value="TreeGrafter"/>
</dbReference>
<dbReference type="SUPFAM" id="SSF52777">
    <property type="entry name" value="CoA-dependent acyltransferases"/>
    <property type="match status" value="2"/>
</dbReference>
<gene>
    <name evidence="4" type="ORF">ABOM_001778</name>
</gene>
<evidence type="ECO:0000313" key="4">
    <source>
        <dbReference type="EMBL" id="OGM49754.1"/>
    </source>
</evidence>
<dbReference type="GO" id="GO:0043041">
    <property type="term" value="P:amino acid activation for nonribosomal peptide biosynthetic process"/>
    <property type="evidence" value="ECO:0007669"/>
    <property type="project" value="TreeGrafter"/>
</dbReference>
<dbReference type="Gene3D" id="3.30.559.30">
    <property type="entry name" value="Nonribosomal peptide synthetase, condensation domain"/>
    <property type="match status" value="1"/>
</dbReference>
<dbReference type="Proteomes" id="UP000179179">
    <property type="component" value="Unassembled WGS sequence"/>
</dbReference>
<keyword evidence="5" id="KW-1185">Reference proteome</keyword>
<organism evidence="4 5">
    <name type="scientific">Aspergillus bombycis</name>
    <dbReference type="NCBI Taxonomy" id="109264"/>
    <lineage>
        <taxon>Eukaryota</taxon>
        <taxon>Fungi</taxon>
        <taxon>Dikarya</taxon>
        <taxon>Ascomycota</taxon>
        <taxon>Pezizomycotina</taxon>
        <taxon>Eurotiomycetes</taxon>
        <taxon>Eurotiomycetidae</taxon>
        <taxon>Eurotiales</taxon>
        <taxon>Aspergillaceae</taxon>
        <taxon>Aspergillus</taxon>
    </lineage>
</organism>
<dbReference type="Pfam" id="PF00668">
    <property type="entry name" value="Condensation"/>
    <property type="match status" value="1"/>
</dbReference>
<proteinExistence type="inferred from homology"/>
<dbReference type="InterPro" id="IPR023213">
    <property type="entry name" value="CAT-like_dom_sf"/>
</dbReference>
<evidence type="ECO:0000259" key="3">
    <source>
        <dbReference type="Pfam" id="PF00668"/>
    </source>
</evidence>
<dbReference type="GeneID" id="34445168"/>
<protein>
    <recommendedName>
        <fullName evidence="3">Condensation domain-containing protein</fullName>
    </recommendedName>
</protein>
<dbReference type="PANTHER" id="PTHR45527">
    <property type="entry name" value="NONRIBOSOMAL PEPTIDE SYNTHETASE"/>
    <property type="match status" value="1"/>
</dbReference>
<dbReference type="Gene3D" id="3.30.559.10">
    <property type="entry name" value="Chloramphenicol acetyltransferase-like domain"/>
    <property type="match status" value="1"/>
</dbReference>
<dbReference type="EMBL" id="LYCR01000007">
    <property type="protein sequence ID" value="OGM49754.1"/>
    <property type="molecule type" value="Genomic_DNA"/>
</dbReference>
<dbReference type="GO" id="GO:0005737">
    <property type="term" value="C:cytoplasm"/>
    <property type="evidence" value="ECO:0007669"/>
    <property type="project" value="TreeGrafter"/>
</dbReference>
<dbReference type="RefSeq" id="XP_022393471.1">
    <property type="nucleotide sequence ID" value="XM_022528908.1"/>
</dbReference>
<accession>A0A1F8ADC9</accession>
<dbReference type="OrthoDB" id="416786at2759"/>
<name>A0A1F8ADC9_9EURO</name>
<keyword evidence="1" id="KW-0436">Ligase</keyword>
<dbReference type="PANTHER" id="PTHR45527:SF3">
    <property type="entry name" value="SIDEROPHORE SYNTHETASE (EUROFUNG)"/>
    <property type="match status" value="1"/>
</dbReference>
<reference evidence="4 5" key="1">
    <citation type="journal article" date="2016" name="Genome Biol. Evol.">
        <title>Draft genome sequence of an aflatoxigenic Aspergillus species, A. bombycis.</title>
        <authorList>
            <person name="Moore G.G."/>
            <person name="Mack B.M."/>
            <person name="Beltz S.B."/>
            <person name="Gilbert M.K."/>
        </authorList>
    </citation>
    <scope>NUCLEOTIDE SEQUENCE [LARGE SCALE GENOMIC DNA]</scope>
    <source>
        <strain evidence="5">NRRL 26010</strain>
    </source>
</reference>
<dbReference type="InterPro" id="IPR001242">
    <property type="entry name" value="Condensation_dom"/>
</dbReference>
<comment type="caution">
    <text evidence="4">The sequence shown here is derived from an EMBL/GenBank/DDBJ whole genome shotgun (WGS) entry which is preliminary data.</text>
</comment>
<dbReference type="CDD" id="cd19545">
    <property type="entry name" value="FUM14_C_NRPS-like"/>
    <property type="match status" value="1"/>
</dbReference>
<dbReference type="GO" id="GO:0016874">
    <property type="term" value="F:ligase activity"/>
    <property type="evidence" value="ECO:0007669"/>
    <property type="project" value="UniProtKB-KW"/>
</dbReference>
<comment type="similarity">
    <text evidence="2">Belongs to the NRP synthetase family.</text>
</comment>
<dbReference type="STRING" id="109264.A0A1F8ADC9"/>
<dbReference type="GO" id="GO:0031177">
    <property type="term" value="F:phosphopantetheine binding"/>
    <property type="evidence" value="ECO:0007669"/>
    <property type="project" value="TreeGrafter"/>
</dbReference>
<evidence type="ECO:0000256" key="1">
    <source>
        <dbReference type="ARBA" id="ARBA00022598"/>
    </source>
</evidence>
<feature type="domain" description="Condensation" evidence="3">
    <location>
        <begin position="198"/>
        <end position="443"/>
    </location>
</feature>
<evidence type="ECO:0000256" key="2">
    <source>
        <dbReference type="ARBA" id="ARBA00029454"/>
    </source>
</evidence>
<dbReference type="AlphaFoldDB" id="A0A1F8ADC9"/>
<sequence>MTAENVACCTGSNITLEGPQTEEEQSIAVLWSRVLELGDTIGEVRKLEIVELSAKECALSESQIEYVYRSTPMQQDLITLSSVRSGTYISQRVYQLLDDVTIPILELAWRATFEANPLLRTRIVQGPDGEAFQVVVREEFNFSIQYDLEEYLRQDKARPMELGQPLARLAVDLAHHGNSLAAWPFGPFVSYLWQSTSEAEKYWKAEFLGLEGEQFPSLPCPTYTPTATEFEHTDVKILSNGTNITLFNSIRLAWALTVARYTGSNDVIFGLTVSGRGAPVPVIDKMAGPTITTFPLRVQLRPNVSLQEELLLLQERLISALPFEQYGLQHIGQLGDDAARACRFQTLLVIQQVPLHQKSSILGDFADVNARPVWDTYGLTLLCTPASNGYVHVEAVYDAKVFPKAQLRRTLNLFAHILTQVTQSSNRLVGDVNNISPEDLQQLQTWNSHVPQLSSMFIHKLIRDHCVSQAKATAIDAWDGEVTYGGELENLSSCLALSLTEHDLLY</sequence>